<organism evidence="2 3">
    <name type="scientific">Candidatus Lloydbacteria bacterium RIFCSPHIGHO2_02_FULL_50_13</name>
    <dbReference type="NCBI Taxonomy" id="1798661"/>
    <lineage>
        <taxon>Bacteria</taxon>
        <taxon>Candidatus Lloydiibacteriota</taxon>
    </lineage>
</organism>
<dbReference type="EMBL" id="MHLL01000076">
    <property type="protein sequence ID" value="OGZ06829.1"/>
    <property type="molecule type" value="Genomic_DNA"/>
</dbReference>
<comment type="caution">
    <text evidence="2">The sequence shown here is derived from an EMBL/GenBank/DDBJ whole genome shotgun (WGS) entry which is preliminary data.</text>
</comment>
<protein>
    <recommendedName>
        <fullName evidence="4">DUF5666 domain-containing protein</fullName>
    </recommendedName>
</protein>
<dbReference type="PROSITE" id="PS51257">
    <property type="entry name" value="PROKAR_LIPOPROTEIN"/>
    <property type="match status" value="1"/>
</dbReference>
<dbReference type="Proteomes" id="UP000177996">
    <property type="component" value="Unassembled WGS sequence"/>
</dbReference>
<dbReference type="AlphaFoldDB" id="A0A1G2CZK9"/>
<name>A0A1G2CZK9_9BACT</name>
<evidence type="ECO:0008006" key="4">
    <source>
        <dbReference type="Google" id="ProtNLM"/>
    </source>
</evidence>
<evidence type="ECO:0000313" key="2">
    <source>
        <dbReference type="EMBL" id="OGZ06829.1"/>
    </source>
</evidence>
<sequence length="141" mass="15440">MKIISVVVALLTFVALVGCTTASDPVSGVVESVEVKHSIPAGTDYSSYDAWKEPNFVAITIVDHSGTTHYVALPETFNGVHEIRSGDEIVAKLGRTAFRSTLQEHLIKEEDGVVRVLESTTVGWRLIETYKIKERLAPEAK</sequence>
<proteinExistence type="predicted"/>
<feature type="signal peptide" evidence="1">
    <location>
        <begin position="1"/>
        <end position="22"/>
    </location>
</feature>
<keyword evidence="1" id="KW-0732">Signal</keyword>
<accession>A0A1G2CZK9</accession>
<dbReference type="STRING" id="1798661.A3D65_06735"/>
<evidence type="ECO:0000313" key="3">
    <source>
        <dbReference type="Proteomes" id="UP000177996"/>
    </source>
</evidence>
<feature type="chain" id="PRO_5009582459" description="DUF5666 domain-containing protein" evidence="1">
    <location>
        <begin position="23"/>
        <end position="141"/>
    </location>
</feature>
<gene>
    <name evidence="2" type="ORF">A3D65_06735</name>
</gene>
<reference evidence="2 3" key="1">
    <citation type="journal article" date="2016" name="Nat. Commun.">
        <title>Thousands of microbial genomes shed light on interconnected biogeochemical processes in an aquifer system.</title>
        <authorList>
            <person name="Anantharaman K."/>
            <person name="Brown C.T."/>
            <person name="Hug L.A."/>
            <person name="Sharon I."/>
            <person name="Castelle C.J."/>
            <person name="Probst A.J."/>
            <person name="Thomas B.C."/>
            <person name="Singh A."/>
            <person name="Wilkins M.J."/>
            <person name="Karaoz U."/>
            <person name="Brodie E.L."/>
            <person name="Williams K.H."/>
            <person name="Hubbard S.S."/>
            <person name="Banfield J.F."/>
        </authorList>
    </citation>
    <scope>NUCLEOTIDE SEQUENCE [LARGE SCALE GENOMIC DNA]</scope>
</reference>
<evidence type="ECO:0000256" key="1">
    <source>
        <dbReference type="SAM" id="SignalP"/>
    </source>
</evidence>